<evidence type="ECO:0000256" key="8">
    <source>
        <dbReference type="ARBA" id="ARBA00022692"/>
    </source>
</evidence>
<dbReference type="GO" id="GO:0004713">
    <property type="term" value="F:protein tyrosine kinase activity"/>
    <property type="evidence" value="ECO:0007669"/>
    <property type="project" value="TreeGrafter"/>
</dbReference>
<dbReference type="EMBL" id="JAVDPY010000001">
    <property type="protein sequence ID" value="MDR6331740.1"/>
    <property type="molecule type" value="Genomic_DNA"/>
</dbReference>
<evidence type="ECO:0000256" key="13">
    <source>
        <dbReference type="ARBA" id="ARBA00023136"/>
    </source>
</evidence>
<dbReference type="RefSeq" id="WP_281807449.1">
    <property type="nucleotide sequence ID" value="NZ_BSDO01000002.1"/>
</dbReference>
<keyword evidence="9" id="KW-0547">Nucleotide-binding</keyword>
<dbReference type="InterPro" id="IPR027417">
    <property type="entry name" value="P-loop_NTPase"/>
</dbReference>
<feature type="coiled-coil region" evidence="16">
    <location>
        <begin position="219"/>
        <end position="275"/>
    </location>
</feature>
<accession>A0A9W6CHF3</accession>
<sequence>MLRIDKSGPGKSLNIQTEGALDLVNLLQVVRRQKWVIAIVAGALASLAALYCFVATPQYTAGAELLIDTQQARGLEVMPQLTGMMDSSGIDSQVQILQSERIAKAVIKELKLVEAKKKEIAENGNSVFSTVAGFLLPFLVSNTPKSDYELERTLIGDFGKRLRVKRIGLSYVINIDYRAADPSQAADVANQLAEAYIVDQLEAKYQATRRASVWLQDRIAELRDQALAADRAVQDFKAKNNIIDTQRGLISDQQLSELNTQLITARTSVAEAQARYERVNSIIKQGGVTGTSDEVVSDVLNNEVISRLRTQYLDAVKREADWSKRYGPDHIAVLNLNSEIKGLQRSLFTELSRIAETYKSDLEISRAREASLSSSLEQLMVQAKLTGQAQVELRELESNAQSYRALYDNFLQRFMQATQQQSFPITEARLITDASPPLRATSPRTTLIVAGGLFVGLLAGFGVGMWRERMNRTFRLPADVERYLGLDCLGVLPLLPSSVATPVPAGQSAFDSSTGIMRQVTSDPFSRFSETLRSVKVAADVSIHSRAVKVIGIVSTLPKEGKSTVSANFAQLIAHSGQRCVLIDGGLRNPTLTRRLAPGRSAGLLELVFGKATLEEVSIVDRMTGLRFIPAVVPGDIVHTNEILASEQMSAVLDALKREVDYIVIDFPPLAPVVDVMASTHIVDGYVYVLDWGSSNRDLVANTLQNAPTVYEKVLGCLLNKADLKALRSLEDYGSKYYYHKYYASYGRES</sequence>
<dbReference type="Proteomes" id="UP001144397">
    <property type="component" value="Unassembled WGS sequence"/>
</dbReference>
<dbReference type="PANTHER" id="PTHR32309">
    <property type="entry name" value="TYROSINE-PROTEIN KINASE"/>
    <property type="match status" value="1"/>
</dbReference>
<evidence type="ECO:0000256" key="15">
    <source>
        <dbReference type="ARBA" id="ARBA00051245"/>
    </source>
</evidence>
<comment type="similarity">
    <text evidence="2">Belongs to the CpsD/CapB family.</text>
</comment>
<evidence type="ECO:0000256" key="17">
    <source>
        <dbReference type="SAM" id="Phobius"/>
    </source>
</evidence>
<dbReference type="NCBIfam" id="TIGR01005">
    <property type="entry name" value="eps_transp_fam"/>
    <property type="match status" value="1"/>
</dbReference>
<evidence type="ECO:0000256" key="3">
    <source>
        <dbReference type="ARBA" id="ARBA00008883"/>
    </source>
</evidence>
<keyword evidence="11" id="KW-0067">ATP-binding</keyword>
<dbReference type="PANTHER" id="PTHR32309:SF13">
    <property type="entry name" value="FERRIC ENTEROBACTIN TRANSPORT PROTEIN FEPE"/>
    <property type="match status" value="1"/>
</dbReference>
<evidence type="ECO:0000259" key="19">
    <source>
        <dbReference type="Pfam" id="PF13614"/>
    </source>
</evidence>
<dbReference type="Proteomes" id="UP001245370">
    <property type="component" value="Unassembled WGS sequence"/>
</dbReference>
<keyword evidence="12 17" id="KW-1133">Transmembrane helix</keyword>
<evidence type="ECO:0000313" key="22">
    <source>
        <dbReference type="EMBL" id="MDR6331740.1"/>
    </source>
</evidence>
<reference evidence="21" key="1">
    <citation type="submission" date="2022-12" db="EMBL/GenBank/DDBJ databases">
        <title>Reference genome sequencing for broad-spectrum identification of bacterial and archaeal isolates by mass spectrometry.</title>
        <authorList>
            <person name="Sekiguchi Y."/>
            <person name="Tourlousse D.M."/>
        </authorList>
    </citation>
    <scope>NUCLEOTIDE SEQUENCE</scope>
    <source>
        <strain evidence="21">301</strain>
    </source>
</reference>
<protein>
    <recommendedName>
        <fullName evidence="4">non-specific protein-tyrosine kinase</fullName>
        <ecNumber evidence="4">2.7.10.2</ecNumber>
    </recommendedName>
</protein>
<keyword evidence="14" id="KW-0829">Tyrosine-protein kinase</keyword>
<evidence type="ECO:0000256" key="7">
    <source>
        <dbReference type="ARBA" id="ARBA00022679"/>
    </source>
</evidence>
<comment type="caution">
    <text evidence="21">The sequence shown here is derived from an EMBL/GenBank/DDBJ whole genome shotgun (WGS) entry which is preliminary data.</text>
</comment>
<dbReference type="GeneID" id="95762930"/>
<dbReference type="InterPro" id="IPR032807">
    <property type="entry name" value="GNVR"/>
</dbReference>
<organism evidence="21 23">
    <name type="scientific">Xanthobacter flavus</name>
    <dbReference type="NCBI Taxonomy" id="281"/>
    <lineage>
        <taxon>Bacteria</taxon>
        <taxon>Pseudomonadati</taxon>
        <taxon>Pseudomonadota</taxon>
        <taxon>Alphaproteobacteria</taxon>
        <taxon>Hyphomicrobiales</taxon>
        <taxon>Xanthobacteraceae</taxon>
        <taxon>Xanthobacter</taxon>
    </lineage>
</organism>
<comment type="catalytic activity">
    <reaction evidence="15">
        <text>L-tyrosyl-[protein] + ATP = O-phospho-L-tyrosyl-[protein] + ADP + H(+)</text>
        <dbReference type="Rhea" id="RHEA:10596"/>
        <dbReference type="Rhea" id="RHEA-COMP:10136"/>
        <dbReference type="Rhea" id="RHEA-COMP:20101"/>
        <dbReference type="ChEBI" id="CHEBI:15378"/>
        <dbReference type="ChEBI" id="CHEBI:30616"/>
        <dbReference type="ChEBI" id="CHEBI:46858"/>
        <dbReference type="ChEBI" id="CHEBI:61978"/>
        <dbReference type="ChEBI" id="CHEBI:456216"/>
        <dbReference type="EC" id="2.7.10.2"/>
    </reaction>
</comment>
<dbReference type="EC" id="2.7.10.2" evidence="4"/>
<evidence type="ECO:0000259" key="20">
    <source>
        <dbReference type="Pfam" id="PF13807"/>
    </source>
</evidence>
<feature type="domain" description="AAA" evidence="19">
    <location>
        <begin position="559"/>
        <end position="675"/>
    </location>
</feature>
<feature type="transmembrane region" description="Helical" evidence="17">
    <location>
        <begin position="35"/>
        <end position="56"/>
    </location>
</feature>
<evidence type="ECO:0000256" key="12">
    <source>
        <dbReference type="ARBA" id="ARBA00022989"/>
    </source>
</evidence>
<dbReference type="CDD" id="cd05387">
    <property type="entry name" value="BY-kinase"/>
    <property type="match status" value="1"/>
</dbReference>
<feature type="transmembrane region" description="Helical" evidence="17">
    <location>
        <begin position="447"/>
        <end position="466"/>
    </location>
</feature>
<evidence type="ECO:0000256" key="11">
    <source>
        <dbReference type="ARBA" id="ARBA00022840"/>
    </source>
</evidence>
<feature type="domain" description="Tyrosine-protein kinase G-rich" evidence="20">
    <location>
        <begin position="392"/>
        <end position="468"/>
    </location>
</feature>
<evidence type="ECO:0000313" key="23">
    <source>
        <dbReference type="Proteomes" id="UP001144397"/>
    </source>
</evidence>
<dbReference type="InterPro" id="IPR025669">
    <property type="entry name" value="AAA_dom"/>
</dbReference>
<keyword evidence="24" id="KW-1185">Reference proteome</keyword>
<dbReference type="EMBL" id="BSDO01000002">
    <property type="protein sequence ID" value="GLI22468.1"/>
    <property type="molecule type" value="Genomic_DNA"/>
</dbReference>
<evidence type="ECO:0000256" key="2">
    <source>
        <dbReference type="ARBA" id="ARBA00007316"/>
    </source>
</evidence>
<keyword evidence="5" id="KW-1003">Cell membrane</keyword>
<reference evidence="22 24" key="2">
    <citation type="submission" date="2023-07" db="EMBL/GenBank/DDBJ databases">
        <title>Genomic Encyclopedia of Type Strains, Phase IV (KMG-IV): sequencing the most valuable type-strain genomes for metagenomic binning, comparative biology and taxonomic classification.</title>
        <authorList>
            <person name="Goeker M."/>
        </authorList>
    </citation>
    <scope>NUCLEOTIDE SEQUENCE [LARGE SCALE GENOMIC DNA]</scope>
    <source>
        <strain evidence="22 24">DSM 338</strain>
    </source>
</reference>
<dbReference type="AlphaFoldDB" id="A0A9W6CHF3"/>
<gene>
    <name evidence="22" type="ORF">GGQ86_000187</name>
    <name evidence="21" type="ORF">XFLAVUS301_21420</name>
</gene>
<evidence type="ECO:0000256" key="10">
    <source>
        <dbReference type="ARBA" id="ARBA00022777"/>
    </source>
</evidence>
<evidence type="ECO:0000256" key="16">
    <source>
        <dbReference type="SAM" id="Coils"/>
    </source>
</evidence>
<dbReference type="InterPro" id="IPR005702">
    <property type="entry name" value="Wzc-like_C"/>
</dbReference>
<comment type="similarity">
    <text evidence="3">Belongs to the etk/wzc family.</text>
</comment>
<name>A0A9W6CHF3_XANFL</name>
<dbReference type="GO" id="GO:0005886">
    <property type="term" value="C:plasma membrane"/>
    <property type="evidence" value="ECO:0007669"/>
    <property type="project" value="UniProtKB-SubCell"/>
</dbReference>
<dbReference type="Pfam" id="PF13614">
    <property type="entry name" value="AAA_31"/>
    <property type="match status" value="1"/>
</dbReference>
<dbReference type="Gene3D" id="3.40.50.300">
    <property type="entry name" value="P-loop containing nucleotide triphosphate hydrolases"/>
    <property type="match status" value="1"/>
</dbReference>
<evidence type="ECO:0000256" key="1">
    <source>
        <dbReference type="ARBA" id="ARBA00004429"/>
    </source>
</evidence>
<dbReference type="InterPro" id="IPR050445">
    <property type="entry name" value="Bact_polysacc_biosynth/exp"/>
</dbReference>
<evidence type="ECO:0000256" key="6">
    <source>
        <dbReference type="ARBA" id="ARBA00022519"/>
    </source>
</evidence>
<feature type="domain" description="Polysaccharide chain length determinant N-terminal" evidence="18">
    <location>
        <begin position="21"/>
        <end position="110"/>
    </location>
</feature>
<evidence type="ECO:0000256" key="9">
    <source>
        <dbReference type="ARBA" id="ARBA00022741"/>
    </source>
</evidence>
<keyword evidence="16" id="KW-0175">Coiled coil</keyword>
<evidence type="ECO:0000256" key="4">
    <source>
        <dbReference type="ARBA" id="ARBA00011903"/>
    </source>
</evidence>
<evidence type="ECO:0000256" key="5">
    <source>
        <dbReference type="ARBA" id="ARBA00022475"/>
    </source>
</evidence>
<dbReference type="InterPro" id="IPR005700">
    <property type="entry name" value="EPS_ExoP-like"/>
</dbReference>
<proteinExistence type="inferred from homology"/>
<dbReference type="Pfam" id="PF02706">
    <property type="entry name" value="Wzz"/>
    <property type="match status" value="1"/>
</dbReference>
<keyword evidence="8 17" id="KW-0812">Transmembrane</keyword>
<evidence type="ECO:0000256" key="14">
    <source>
        <dbReference type="ARBA" id="ARBA00023137"/>
    </source>
</evidence>
<evidence type="ECO:0000313" key="21">
    <source>
        <dbReference type="EMBL" id="GLI22468.1"/>
    </source>
</evidence>
<dbReference type="Pfam" id="PF13807">
    <property type="entry name" value="GNVR"/>
    <property type="match status" value="1"/>
</dbReference>
<comment type="subcellular location">
    <subcellularLocation>
        <location evidence="1">Cell inner membrane</location>
        <topology evidence="1">Multi-pass membrane protein</topology>
    </subcellularLocation>
</comment>
<keyword evidence="6" id="KW-0997">Cell inner membrane</keyword>
<keyword evidence="7" id="KW-0808">Transferase</keyword>
<keyword evidence="13 17" id="KW-0472">Membrane</keyword>
<evidence type="ECO:0000313" key="24">
    <source>
        <dbReference type="Proteomes" id="UP001245370"/>
    </source>
</evidence>
<evidence type="ECO:0000259" key="18">
    <source>
        <dbReference type="Pfam" id="PF02706"/>
    </source>
</evidence>
<dbReference type="InterPro" id="IPR003856">
    <property type="entry name" value="LPS_length_determ_N"/>
</dbReference>
<dbReference type="SUPFAM" id="SSF52540">
    <property type="entry name" value="P-loop containing nucleoside triphosphate hydrolases"/>
    <property type="match status" value="1"/>
</dbReference>
<keyword evidence="10" id="KW-0418">Kinase</keyword>